<proteinExistence type="predicted"/>
<accession>A0A518BEP4</accession>
<sequence>MNAPLCKRLATVALVVLTANTTIWTGQGRAIEIHPARSATEPALTASIPAIVIDVDNEPYDGAGWFVVHQSTMGRSTGWGPYPTQVVDGRATFSFGTGRFAPDPDAWAQVEFFPATNDGQRSSEHGIWLDPRDGCFATSQLAFTAIADGNERATEQTLRLAYPPLAGSVEVLNPEASARVRILAGDYFGSSDWFSSGSIELELPTNTPVPIYRWSVTQPITIEASTLDGSQTTPIEVHGFGRAMVLAPSPIADVTVTYDATAIPGADLFCLFPASTYAPLASHSEIGSLILDLWVRNADDSIAGWRTERDVEGSISFPALRPGEYVLELWSLQTIARGEGNEKPLNVAPIVIDSSPVQTISL</sequence>
<dbReference type="KEGG" id="pbap:Pla133_05300"/>
<keyword evidence="2" id="KW-1185">Reference proteome</keyword>
<evidence type="ECO:0000313" key="1">
    <source>
        <dbReference type="EMBL" id="QDU65465.1"/>
    </source>
</evidence>
<protein>
    <submittedName>
        <fullName evidence="1">Uncharacterized protein</fullName>
    </submittedName>
</protein>
<organism evidence="1 2">
    <name type="scientific">Engelhardtia mirabilis</name>
    <dbReference type="NCBI Taxonomy" id="2528011"/>
    <lineage>
        <taxon>Bacteria</taxon>
        <taxon>Pseudomonadati</taxon>
        <taxon>Planctomycetota</taxon>
        <taxon>Planctomycetia</taxon>
        <taxon>Planctomycetia incertae sedis</taxon>
        <taxon>Engelhardtia</taxon>
    </lineage>
</organism>
<name>A0A518BEP4_9BACT</name>
<dbReference type="Proteomes" id="UP000316921">
    <property type="component" value="Chromosome"/>
</dbReference>
<gene>
    <name evidence="1" type="ORF">Pla133_05300</name>
</gene>
<reference evidence="1 2" key="1">
    <citation type="submission" date="2019-02" db="EMBL/GenBank/DDBJ databases">
        <title>Deep-cultivation of Planctomycetes and their phenomic and genomic characterization uncovers novel biology.</title>
        <authorList>
            <person name="Wiegand S."/>
            <person name="Jogler M."/>
            <person name="Boedeker C."/>
            <person name="Pinto D."/>
            <person name="Vollmers J."/>
            <person name="Rivas-Marin E."/>
            <person name="Kohn T."/>
            <person name="Peeters S.H."/>
            <person name="Heuer A."/>
            <person name="Rast P."/>
            <person name="Oberbeckmann S."/>
            <person name="Bunk B."/>
            <person name="Jeske O."/>
            <person name="Meyerdierks A."/>
            <person name="Storesund J.E."/>
            <person name="Kallscheuer N."/>
            <person name="Luecker S."/>
            <person name="Lage O.M."/>
            <person name="Pohl T."/>
            <person name="Merkel B.J."/>
            <person name="Hornburger P."/>
            <person name="Mueller R.-W."/>
            <person name="Bruemmer F."/>
            <person name="Labrenz M."/>
            <person name="Spormann A.M."/>
            <person name="Op den Camp H."/>
            <person name="Overmann J."/>
            <person name="Amann R."/>
            <person name="Jetten M.S.M."/>
            <person name="Mascher T."/>
            <person name="Medema M.H."/>
            <person name="Devos D.P."/>
            <person name="Kaster A.-K."/>
            <person name="Ovreas L."/>
            <person name="Rohde M."/>
            <person name="Galperin M.Y."/>
            <person name="Jogler C."/>
        </authorList>
    </citation>
    <scope>NUCLEOTIDE SEQUENCE [LARGE SCALE GENOMIC DNA]</scope>
    <source>
        <strain evidence="1 2">Pla133</strain>
    </source>
</reference>
<dbReference type="EMBL" id="CP036287">
    <property type="protein sequence ID" value="QDU65465.1"/>
    <property type="molecule type" value="Genomic_DNA"/>
</dbReference>
<dbReference type="AlphaFoldDB" id="A0A518BEP4"/>
<dbReference type="RefSeq" id="WP_145062084.1">
    <property type="nucleotide sequence ID" value="NZ_CP036287.1"/>
</dbReference>
<evidence type="ECO:0000313" key="2">
    <source>
        <dbReference type="Proteomes" id="UP000316921"/>
    </source>
</evidence>